<dbReference type="Proteomes" id="UP000294599">
    <property type="component" value="Unassembled WGS sequence"/>
</dbReference>
<dbReference type="AlphaFoldDB" id="A0A4V2UWG4"/>
<gene>
    <name evidence="3" type="ORF">EDC25_10529</name>
</gene>
<keyword evidence="1" id="KW-0732">Signal</keyword>
<proteinExistence type="predicted"/>
<evidence type="ECO:0000259" key="2">
    <source>
        <dbReference type="Pfam" id="PF01345"/>
    </source>
</evidence>
<dbReference type="NCBIfam" id="TIGR01451">
    <property type="entry name" value="B_ant_repeat"/>
    <property type="match status" value="1"/>
</dbReference>
<dbReference type="InterPro" id="IPR001434">
    <property type="entry name" value="OmcB-like_DUF11"/>
</dbReference>
<dbReference type="InterPro" id="IPR013783">
    <property type="entry name" value="Ig-like_fold"/>
</dbReference>
<evidence type="ECO:0000256" key="1">
    <source>
        <dbReference type="SAM" id="SignalP"/>
    </source>
</evidence>
<dbReference type="RefSeq" id="WP_132577273.1">
    <property type="nucleotide sequence ID" value="NZ_JBHLWF010000028.1"/>
</dbReference>
<feature type="chain" id="PRO_5030104799" evidence="1">
    <location>
        <begin position="19"/>
        <end position="341"/>
    </location>
</feature>
<reference evidence="3 4" key="1">
    <citation type="submission" date="2019-03" db="EMBL/GenBank/DDBJ databases">
        <title>Genomic Encyclopedia of Type Strains, Phase IV (KMG-IV): sequencing the most valuable type-strain genomes for metagenomic binning, comparative biology and taxonomic classification.</title>
        <authorList>
            <person name="Goeker M."/>
        </authorList>
    </citation>
    <scope>NUCLEOTIDE SEQUENCE [LARGE SCALE GENOMIC DNA]</scope>
    <source>
        <strain evidence="3 4">DSM 21944</strain>
    </source>
</reference>
<feature type="signal peptide" evidence="1">
    <location>
        <begin position="1"/>
        <end position="18"/>
    </location>
</feature>
<dbReference type="InterPro" id="IPR047589">
    <property type="entry name" value="DUF11_rpt"/>
</dbReference>
<dbReference type="Gene3D" id="2.60.40.10">
    <property type="entry name" value="Immunoglobulins"/>
    <property type="match status" value="1"/>
</dbReference>
<sequence>MRIVAAGMLALASAYAGAAEVTVKNDSLTDFGTAAIVWGFVEGEKAASWLTSPCNGTLRAVQIFWRSPSGTSGQSIHDSIEIFRSGTFPTPGALVETIAGPVLADGALNEWRYVDENNLVPLAVDVAENETLVVSFTFDHEPEQLVAPSVVRDSDGVQPNRNGLYAMLAPGTYMWFNSASLGVAGDWVIRAVIDCPVVDPEADVAVDMTADAEGYTPGQPLTYTVVVDNAGPAAATSTTIVDVFPAAFTSPAWTCTPSGGATCPASGSGNITHVISLPAGGSATYEITGTVSASASGTLSNSFSAVVGGIIDPEPSNNTVTLELEELLDDDTVFANGFEDG</sequence>
<evidence type="ECO:0000313" key="3">
    <source>
        <dbReference type="EMBL" id="TCS99597.1"/>
    </source>
</evidence>
<protein>
    <submittedName>
        <fullName evidence="3">Putative repeat protein (TIGR01451 family)</fullName>
    </submittedName>
</protein>
<comment type="caution">
    <text evidence="3">The sequence shown here is derived from an EMBL/GenBank/DDBJ whole genome shotgun (WGS) entry which is preliminary data.</text>
</comment>
<feature type="domain" description="DUF11" evidence="2">
    <location>
        <begin position="203"/>
        <end position="322"/>
    </location>
</feature>
<dbReference type="EMBL" id="SMAF01000005">
    <property type="protein sequence ID" value="TCS99597.1"/>
    <property type="molecule type" value="Genomic_DNA"/>
</dbReference>
<dbReference type="OrthoDB" id="5949145at2"/>
<keyword evidence="4" id="KW-1185">Reference proteome</keyword>
<evidence type="ECO:0000313" key="4">
    <source>
        <dbReference type="Proteomes" id="UP000294599"/>
    </source>
</evidence>
<accession>A0A4V2UWG4</accession>
<name>A0A4V2UWG4_9GAMM</name>
<organism evidence="3 4">
    <name type="scientific">Pseudofulvimonas gallinarii</name>
    <dbReference type="NCBI Taxonomy" id="634155"/>
    <lineage>
        <taxon>Bacteria</taxon>
        <taxon>Pseudomonadati</taxon>
        <taxon>Pseudomonadota</taxon>
        <taxon>Gammaproteobacteria</taxon>
        <taxon>Lysobacterales</taxon>
        <taxon>Rhodanobacteraceae</taxon>
        <taxon>Pseudofulvimonas</taxon>
    </lineage>
</organism>
<dbReference type="Pfam" id="PF01345">
    <property type="entry name" value="DUF11"/>
    <property type="match status" value="1"/>
</dbReference>